<evidence type="ECO:0000313" key="2">
    <source>
        <dbReference type="Proteomes" id="UP001234297"/>
    </source>
</evidence>
<comment type="caution">
    <text evidence="1">The sequence shown here is derived from an EMBL/GenBank/DDBJ whole genome shotgun (WGS) entry which is preliminary data.</text>
</comment>
<gene>
    <name evidence="1" type="ORF">MRB53_008597</name>
</gene>
<protein>
    <submittedName>
        <fullName evidence="1">Uncharacterized protein</fullName>
    </submittedName>
</protein>
<proteinExistence type="predicted"/>
<organism evidence="1 2">
    <name type="scientific">Persea americana</name>
    <name type="common">Avocado</name>
    <dbReference type="NCBI Taxonomy" id="3435"/>
    <lineage>
        <taxon>Eukaryota</taxon>
        <taxon>Viridiplantae</taxon>
        <taxon>Streptophyta</taxon>
        <taxon>Embryophyta</taxon>
        <taxon>Tracheophyta</taxon>
        <taxon>Spermatophyta</taxon>
        <taxon>Magnoliopsida</taxon>
        <taxon>Magnoliidae</taxon>
        <taxon>Laurales</taxon>
        <taxon>Lauraceae</taxon>
        <taxon>Persea</taxon>
    </lineage>
</organism>
<sequence length="610" mass="67125">MDVDQPRPQKSFRAAIGLPVTRALLDVPSSIRYLPEVSPPTVSHHEDIPIVELEESMLSEHRRDLQHSLICQCLNRILPAKVPAQRLPSVWCIQGSLDVLELRKGFLLFSFSNEADLCRARDGSPWTVAGEPVAVTSWVSNLDPQRAYMGSAPLWVRLPGLPLELWSEPVLRKIVVPLGSFLRLDSVTQGFGTPGDEGDRGKGSDQYRPTHTSDPCGEDQSWRQHPTSGGATGGARTDNNEGWQEVNRRRRGRRGGGEMNQAHRTTVGPPNSNTTQNPVDVRLHSDKAQGTLPTPGAHADQILNPTPMPSHTQTHASPRHELPNHPFLGNPKEASTSQSSDFTVRKSNPINSHHNPRPITCKPQPPNVSSCLDPNHELNPARPHDEPPDDPNELLHGPNLDVAVDPGLALPNVRCLMDCRDNLSFTYPPCASDDYPSISPGPGVLAPLFDQAADTNPLEPQPTLSLSDNSPGGKCTIKYRKHPRSFIAWKSIRDNCHAQQSGRLVEPAGSLGRSYLAGVRPPTGYCKWALLPTPRPKFKSSKLAASLETKLKDMNVDVWQMLHRWINLQKGNTSLNSSLLLHDDDTLDCKGSRTQVYHCLYSLPFAKASA</sequence>
<evidence type="ECO:0000313" key="1">
    <source>
        <dbReference type="EMBL" id="KAJ8646849.1"/>
    </source>
</evidence>
<accession>A0ACC2MMI6</accession>
<reference evidence="1 2" key="1">
    <citation type="journal article" date="2022" name="Hortic Res">
        <title>A haplotype resolved chromosomal level avocado genome allows analysis of novel avocado genes.</title>
        <authorList>
            <person name="Nath O."/>
            <person name="Fletcher S.J."/>
            <person name="Hayward A."/>
            <person name="Shaw L.M."/>
            <person name="Masouleh A.K."/>
            <person name="Furtado A."/>
            <person name="Henry R.J."/>
            <person name="Mitter N."/>
        </authorList>
    </citation>
    <scope>NUCLEOTIDE SEQUENCE [LARGE SCALE GENOMIC DNA]</scope>
    <source>
        <strain evidence="2">cv. Hass</strain>
    </source>
</reference>
<name>A0ACC2MMI6_PERAE</name>
<dbReference type="EMBL" id="CM056810">
    <property type="protein sequence ID" value="KAJ8646849.1"/>
    <property type="molecule type" value="Genomic_DNA"/>
</dbReference>
<keyword evidence="2" id="KW-1185">Reference proteome</keyword>
<dbReference type="Proteomes" id="UP001234297">
    <property type="component" value="Chromosome 2"/>
</dbReference>